<comment type="caution">
    <text evidence="4">The sequence shown here is derived from an EMBL/GenBank/DDBJ whole genome shotgun (WGS) entry which is preliminary data.</text>
</comment>
<comment type="similarity">
    <text evidence="1">Belongs to the MlaA family.</text>
</comment>
<dbReference type="EMBL" id="JAASRM010000001">
    <property type="protein sequence ID" value="NIK88485.1"/>
    <property type="molecule type" value="Genomic_DNA"/>
</dbReference>
<dbReference type="PROSITE" id="PS51257">
    <property type="entry name" value="PROKAR_LIPOPROTEIN"/>
    <property type="match status" value="1"/>
</dbReference>
<accession>A0A846MZ29</accession>
<keyword evidence="4" id="KW-0449">Lipoprotein</keyword>
<dbReference type="Pfam" id="PF04333">
    <property type="entry name" value="MlaA"/>
    <property type="match status" value="1"/>
</dbReference>
<reference evidence="4 5" key="1">
    <citation type="submission" date="2020-03" db="EMBL/GenBank/DDBJ databases">
        <title>Genomic Encyclopedia of Type Strains, Phase IV (KMG-IV): sequencing the most valuable type-strain genomes for metagenomic binning, comparative biology and taxonomic classification.</title>
        <authorList>
            <person name="Goeker M."/>
        </authorList>
    </citation>
    <scope>NUCLEOTIDE SEQUENCE [LARGE SCALE GENOMIC DNA]</scope>
    <source>
        <strain evidence="4 5">DSM 19867</strain>
    </source>
</reference>
<keyword evidence="5" id="KW-1185">Reference proteome</keyword>
<evidence type="ECO:0000256" key="3">
    <source>
        <dbReference type="SAM" id="SignalP"/>
    </source>
</evidence>
<proteinExistence type="inferred from homology"/>
<dbReference type="PANTHER" id="PTHR30035">
    <property type="entry name" value="LIPOPROTEIN VACJ-RELATED"/>
    <property type="match status" value="1"/>
</dbReference>
<gene>
    <name evidence="4" type="ORF">FHS83_001803</name>
</gene>
<evidence type="ECO:0000256" key="2">
    <source>
        <dbReference type="ARBA" id="ARBA00022729"/>
    </source>
</evidence>
<dbReference type="Proteomes" id="UP000570514">
    <property type="component" value="Unassembled WGS sequence"/>
</dbReference>
<dbReference type="RefSeq" id="WP_167082659.1">
    <property type="nucleotide sequence ID" value="NZ_BAAADC010000001.1"/>
</dbReference>
<evidence type="ECO:0000313" key="4">
    <source>
        <dbReference type="EMBL" id="NIK88485.1"/>
    </source>
</evidence>
<dbReference type="PRINTS" id="PR01805">
    <property type="entry name" value="VACJLIPOPROT"/>
</dbReference>
<dbReference type="AlphaFoldDB" id="A0A846MZ29"/>
<evidence type="ECO:0000313" key="5">
    <source>
        <dbReference type="Proteomes" id="UP000570514"/>
    </source>
</evidence>
<feature type="chain" id="PRO_5032683604" evidence="3">
    <location>
        <begin position="23"/>
        <end position="243"/>
    </location>
</feature>
<organism evidence="4 5">
    <name type="scientific">Rhizomicrobium palustre</name>
    <dbReference type="NCBI Taxonomy" id="189966"/>
    <lineage>
        <taxon>Bacteria</taxon>
        <taxon>Pseudomonadati</taxon>
        <taxon>Pseudomonadota</taxon>
        <taxon>Alphaproteobacteria</taxon>
        <taxon>Micropepsales</taxon>
        <taxon>Micropepsaceae</taxon>
        <taxon>Rhizomicrobium</taxon>
    </lineage>
</organism>
<dbReference type="InterPro" id="IPR007428">
    <property type="entry name" value="MlaA"/>
</dbReference>
<sequence>MMRQQLLGMVAMAVLVAGCAQTSDPASLAQNDPYEPTNRAITRLNTKIDNNFAKPVAKAYNYVVPQPARTGVHNFLTNLDKPVVFANDVLQGEGSRAGQTMFRFVVNTTLGIGGLVDAASMIGIPDHDEDFGQTLGVYGVGEGPYLVLPFMGPNPPRDLAGRVADTFMDPTTYIRFHGSDTWYAVRSGVSILDFRARNIDTLDQIERTSIDVYATTRSLYRQYRNSEIRNGMPDTSDGDTPDF</sequence>
<evidence type="ECO:0000256" key="1">
    <source>
        <dbReference type="ARBA" id="ARBA00010634"/>
    </source>
</evidence>
<dbReference type="GO" id="GO:0016020">
    <property type="term" value="C:membrane"/>
    <property type="evidence" value="ECO:0007669"/>
    <property type="project" value="InterPro"/>
</dbReference>
<protein>
    <submittedName>
        <fullName evidence="4">Phospholipid-binding lipoprotein MlaA</fullName>
    </submittedName>
</protein>
<dbReference type="GO" id="GO:0120010">
    <property type="term" value="P:intermembrane phospholipid transfer"/>
    <property type="evidence" value="ECO:0007669"/>
    <property type="project" value="TreeGrafter"/>
</dbReference>
<dbReference type="PANTHER" id="PTHR30035:SF3">
    <property type="entry name" value="INTERMEMBRANE PHOSPHOLIPID TRANSPORT SYSTEM LIPOPROTEIN MLAA"/>
    <property type="match status" value="1"/>
</dbReference>
<feature type="signal peptide" evidence="3">
    <location>
        <begin position="1"/>
        <end position="22"/>
    </location>
</feature>
<keyword evidence="2 3" id="KW-0732">Signal</keyword>
<name>A0A846MZ29_9PROT</name>